<evidence type="ECO:0000313" key="2">
    <source>
        <dbReference type="EMBL" id="MFC5641308.1"/>
    </source>
</evidence>
<dbReference type="Proteomes" id="UP001596066">
    <property type="component" value="Unassembled WGS sequence"/>
</dbReference>
<dbReference type="RefSeq" id="WP_346143325.1">
    <property type="nucleotide sequence ID" value="NZ_BAAAUA010000013.1"/>
</dbReference>
<dbReference type="EMBL" id="JBHSOC010000011">
    <property type="protein sequence ID" value="MFC5641308.1"/>
    <property type="molecule type" value="Genomic_DNA"/>
</dbReference>
<feature type="compositionally biased region" description="Basic residues" evidence="1">
    <location>
        <begin position="102"/>
        <end position="113"/>
    </location>
</feature>
<sequence length="382" mass="40758">MSWFAVGDSTDDHFKTLTAGNAALGLWVRCGAYASAHLTDGVIPGPVAAKNGTASQIRKLVAAGLWHAARHTCPKCPQVREGDFVMHDYLDANPSRRQVQERRRRAAEKKRQQRGGGHPSADDDASPDNRGADRAPAQDTGPGQGAASPRHRNDPRTRPAPALPSRREGVDVCAEPIRPWGPARRHPLPDGFEPDEAALLWASAEGHLERLGGRDGLAATTEAFVDWHRGRGTQGADWQAMWRKWVREQRLRPGASADQAPERRTRPAKHRGVADAAQVSVAERFASIERRIALEDGSPAAGPRTLTLVDAPPADGRRPAPTVMPGQRPLMAALPGGGQGAADPVAVLEAIAVHGQANAVAMYGWRQVAALLAVPDPAIGGV</sequence>
<comment type="caution">
    <text evidence="2">The sequence shown here is derived from an EMBL/GenBank/DDBJ whole genome shotgun (WGS) entry which is preliminary data.</text>
</comment>
<accession>A0ABW0V609</accession>
<evidence type="ECO:0000313" key="3">
    <source>
        <dbReference type="Proteomes" id="UP001596066"/>
    </source>
</evidence>
<reference evidence="3" key="1">
    <citation type="journal article" date="2019" name="Int. J. Syst. Evol. Microbiol.">
        <title>The Global Catalogue of Microorganisms (GCM) 10K type strain sequencing project: providing services to taxonomists for standard genome sequencing and annotation.</title>
        <authorList>
            <consortium name="The Broad Institute Genomics Platform"/>
            <consortium name="The Broad Institute Genome Sequencing Center for Infectious Disease"/>
            <person name="Wu L."/>
            <person name="Ma J."/>
        </authorList>
    </citation>
    <scope>NUCLEOTIDE SEQUENCE [LARGE SCALE GENOMIC DNA]</scope>
    <source>
        <strain evidence="3">CGMCC 4.1622</strain>
    </source>
</reference>
<organism evidence="2 3">
    <name type="scientific">Kitasatospora cinereorecta</name>
    <dbReference type="NCBI Taxonomy" id="285560"/>
    <lineage>
        <taxon>Bacteria</taxon>
        <taxon>Bacillati</taxon>
        <taxon>Actinomycetota</taxon>
        <taxon>Actinomycetes</taxon>
        <taxon>Kitasatosporales</taxon>
        <taxon>Streptomycetaceae</taxon>
        <taxon>Kitasatospora</taxon>
    </lineage>
</organism>
<protein>
    <recommendedName>
        <fullName evidence="4">DNA-binding protein</fullName>
    </recommendedName>
</protein>
<gene>
    <name evidence="2" type="ORF">ACFPZF_08030</name>
</gene>
<feature type="region of interest" description="Disordered" evidence="1">
    <location>
        <begin position="251"/>
        <end position="275"/>
    </location>
</feature>
<proteinExistence type="predicted"/>
<feature type="region of interest" description="Disordered" evidence="1">
    <location>
        <begin position="91"/>
        <end position="172"/>
    </location>
</feature>
<evidence type="ECO:0000256" key="1">
    <source>
        <dbReference type="SAM" id="MobiDB-lite"/>
    </source>
</evidence>
<keyword evidence="3" id="KW-1185">Reference proteome</keyword>
<evidence type="ECO:0008006" key="4">
    <source>
        <dbReference type="Google" id="ProtNLM"/>
    </source>
</evidence>
<name>A0ABW0V609_9ACTN</name>
<feature type="region of interest" description="Disordered" evidence="1">
    <location>
        <begin position="297"/>
        <end position="325"/>
    </location>
</feature>